<evidence type="ECO:0000313" key="11">
    <source>
        <dbReference type="EMBL" id="RSH85880.1"/>
    </source>
</evidence>
<reference evidence="11 12" key="1">
    <citation type="submission" date="2018-11" db="EMBL/GenBank/DDBJ databases">
        <title>Genome sequence of Apiotrichum porosum DSM 27194.</title>
        <authorList>
            <person name="Aliyu H."/>
            <person name="Gorte O."/>
            <person name="Ochsenreither K."/>
        </authorList>
    </citation>
    <scope>NUCLEOTIDE SEQUENCE [LARGE SCALE GENOMIC DNA]</scope>
    <source>
        <strain evidence="11 12">DSM 27194</strain>
    </source>
</reference>
<evidence type="ECO:0000256" key="1">
    <source>
        <dbReference type="ARBA" id="ARBA00004141"/>
    </source>
</evidence>
<dbReference type="AlphaFoldDB" id="A0A427Y466"/>
<keyword evidence="3 8" id="KW-0813">Transport</keyword>
<accession>A0A427Y466</accession>
<keyword evidence="6 9" id="KW-0472">Membrane</keyword>
<dbReference type="SUPFAM" id="SSF103473">
    <property type="entry name" value="MFS general substrate transporter"/>
    <property type="match status" value="1"/>
</dbReference>
<dbReference type="EMBL" id="RSCE01000002">
    <property type="protein sequence ID" value="RSH85880.1"/>
    <property type="molecule type" value="Genomic_DNA"/>
</dbReference>
<dbReference type="InterPro" id="IPR005828">
    <property type="entry name" value="MFS_sugar_transport-like"/>
</dbReference>
<dbReference type="Pfam" id="PF00083">
    <property type="entry name" value="Sugar_tr"/>
    <property type="match status" value="1"/>
</dbReference>
<evidence type="ECO:0000256" key="2">
    <source>
        <dbReference type="ARBA" id="ARBA00010992"/>
    </source>
</evidence>
<gene>
    <name evidence="11" type="ORF">EHS24_004065</name>
</gene>
<dbReference type="PROSITE" id="PS00216">
    <property type="entry name" value="SUGAR_TRANSPORT_1"/>
    <property type="match status" value="1"/>
</dbReference>
<evidence type="ECO:0000256" key="3">
    <source>
        <dbReference type="ARBA" id="ARBA00022448"/>
    </source>
</evidence>
<evidence type="ECO:0000256" key="7">
    <source>
        <dbReference type="ARBA" id="ARBA00049119"/>
    </source>
</evidence>
<protein>
    <recommendedName>
        <fullName evidence="10">Major facilitator superfamily (MFS) profile domain-containing protein</fullName>
    </recommendedName>
</protein>
<comment type="catalytic activity">
    <reaction evidence="7">
        <text>myo-inositol(out) + H(+)(out) = myo-inositol(in) + H(+)(in)</text>
        <dbReference type="Rhea" id="RHEA:60364"/>
        <dbReference type="ChEBI" id="CHEBI:15378"/>
        <dbReference type="ChEBI" id="CHEBI:17268"/>
    </reaction>
</comment>
<dbReference type="Gene3D" id="1.20.1250.20">
    <property type="entry name" value="MFS general substrate transporter like domains"/>
    <property type="match status" value="1"/>
</dbReference>
<dbReference type="GO" id="GO:0005351">
    <property type="term" value="F:carbohydrate:proton symporter activity"/>
    <property type="evidence" value="ECO:0007669"/>
    <property type="project" value="TreeGrafter"/>
</dbReference>
<dbReference type="PROSITE" id="PS50850">
    <property type="entry name" value="MFS"/>
    <property type="match status" value="1"/>
</dbReference>
<dbReference type="FunFam" id="1.20.1250.20:FF:000117">
    <property type="entry name" value="MFS hexose transporter"/>
    <property type="match status" value="1"/>
</dbReference>
<feature type="transmembrane region" description="Helical" evidence="9">
    <location>
        <begin position="32"/>
        <end position="50"/>
    </location>
</feature>
<dbReference type="InterPro" id="IPR020846">
    <property type="entry name" value="MFS_dom"/>
</dbReference>
<dbReference type="GO" id="GO:0016020">
    <property type="term" value="C:membrane"/>
    <property type="evidence" value="ECO:0007669"/>
    <property type="project" value="UniProtKB-SubCell"/>
</dbReference>
<evidence type="ECO:0000256" key="8">
    <source>
        <dbReference type="RuleBase" id="RU003346"/>
    </source>
</evidence>
<evidence type="ECO:0000256" key="5">
    <source>
        <dbReference type="ARBA" id="ARBA00022989"/>
    </source>
</evidence>
<feature type="transmembrane region" description="Helical" evidence="9">
    <location>
        <begin position="287"/>
        <end position="307"/>
    </location>
</feature>
<evidence type="ECO:0000256" key="6">
    <source>
        <dbReference type="ARBA" id="ARBA00023136"/>
    </source>
</evidence>
<comment type="caution">
    <text evidence="11">The sequence shown here is derived from an EMBL/GenBank/DDBJ whole genome shotgun (WGS) entry which is preliminary data.</text>
</comment>
<feature type="transmembrane region" description="Helical" evidence="9">
    <location>
        <begin position="408"/>
        <end position="432"/>
    </location>
</feature>
<feature type="transmembrane region" description="Helical" evidence="9">
    <location>
        <begin position="444"/>
        <end position="461"/>
    </location>
</feature>
<organism evidence="11 12">
    <name type="scientific">Apiotrichum porosum</name>
    <dbReference type="NCBI Taxonomy" id="105984"/>
    <lineage>
        <taxon>Eukaryota</taxon>
        <taxon>Fungi</taxon>
        <taxon>Dikarya</taxon>
        <taxon>Basidiomycota</taxon>
        <taxon>Agaricomycotina</taxon>
        <taxon>Tremellomycetes</taxon>
        <taxon>Trichosporonales</taxon>
        <taxon>Trichosporonaceae</taxon>
        <taxon>Apiotrichum</taxon>
    </lineage>
</organism>
<evidence type="ECO:0000256" key="9">
    <source>
        <dbReference type="SAM" id="Phobius"/>
    </source>
</evidence>
<dbReference type="PRINTS" id="PR00171">
    <property type="entry name" value="SUGRTRNSPORT"/>
</dbReference>
<comment type="subcellular location">
    <subcellularLocation>
        <location evidence="1">Membrane</location>
        <topology evidence="1">Multi-pass membrane protein</topology>
    </subcellularLocation>
</comment>
<feature type="transmembrane region" description="Helical" evidence="9">
    <location>
        <begin position="75"/>
        <end position="95"/>
    </location>
</feature>
<dbReference type="InterPro" id="IPR050360">
    <property type="entry name" value="MFS_Sugar_Transporters"/>
</dbReference>
<keyword evidence="5 9" id="KW-1133">Transmembrane helix</keyword>
<dbReference type="InterPro" id="IPR005829">
    <property type="entry name" value="Sugar_transporter_CS"/>
</dbReference>
<feature type="transmembrane region" description="Helical" evidence="9">
    <location>
        <begin position="174"/>
        <end position="193"/>
    </location>
</feature>
<evidence type="ECO:0000256" key="4">
    <source>
        <dbReference type="ARBA" id="ARBA00022692"/>
    </source>
</evidence>
<feature type="transmembrane region" description="Helical" evidence="9">
    <location>
        <begin position="199"/>
        <end position="218"/>
    </location>
</feature>
<dbReference type="InterPro" id="IPR036259">
    <property type="entry name" value="MFS_trans_sf"/>
</dbReference>
<dbReference type="OrthoDB" id="6133115at2759"/>
<keyword evidence="12" id="KW-1185">Reference proteome</keyword>
<dbReference type="InterPro" id="IPR003663">
    <property type="entry name" value="Sugar/inositol_transpt"/>
</dbReference>
<feature type="transmembrane region" description="Helical" evidence="9">
    <location>
        <begin position="352"/>
        <end position="374"/>
    </location>
</feature>
<feature type="transmembrane region" description="Helical" evidence="9">
    <location>
        <begin position="327"/>
        <end position="345"/>
    </location>
</feature>
<comment type="similarity">
    <text evidence="2 8">Belongs to the major facilitator superfamily. Sugar transporter (TC 2.A.1.1) family.</text>
</comment>
<dbReference type="RefSeq" id="XP_028478665.1">
    <property type="nucleotide sequence ID" value="XM_028619693.1"/>
</dbReference>
<proteinExistence type="inferred from homology"/>
<evidence type="ECO:0000313" key="12">
    <source>
        <dbReference type="Proteomes" id="UP000279236"/>
    </source>
</evidence>
<evidence type="ECO:0000259" key="10">
    <source>
        <dbReference type="PROSITE" id="PS50850"/>
    </source>
</evidence>
<feature type="transmembrane region" description="Helical" evidence="9">
    <location>
        <begin position="133"/>
        <end position="154"/>
    </location>
</feature>
<dbReference type="Proteomes" id="UP000279236">
    <property type="component" value="Unassembled WGS sequence"/>
</dbReference>
<dbReference type="PANTHER" id="PTHR48022:SF64">
    <property type="entry name" value="MAJOR FACILITATOR SUPERFAMILY (MFS) PROFILE DOMAIN-CONTAINING PROTEIN"/>
    <property type="match status" value="1"/>
</dbReference>
<feature type="domain" description="Major facilitator superfamily (MFS) profile" evidence="10">
    <location>
        <begin position="37"/>
        <end position="496"/>
    </location>
</feature>
<name>A0A427Y466_9TREE</name>
<keyword evidence="4 9" id="KW-0812">Transmembrane</keyword>
<feature type="transmembrane region" description="Helical" evidence="9">
    <location>
        <begin position="107"/>
        <end position="127"/>
    </location>
</feature>
<feature type="transmembrane region" description="Helical" evidence="9">
    <location>
        <begin position="473"/>
        <end position="492"/>
    </location>
</feature>
<dbReference type="PANTHER" id="PTHR48022">
    <property type="entry name" value="PLASTIDIC GLUCOSE TRANSPORTER 4"/>
    <property type="match status" value="1"/>
</dbReference>
<dbReference type="NCBIfam" id="TIGR00879">
    <property type="entry name" value="SP"/>
    <property type="match status" value="1"/>
</dbReference>
<dbReference type="GeneID" id="39588608"/>
<sequence>MGIANAAALGPSTDLQALMAGRDNRWYKGNRLKLTMILLLVLITSATNGYDGSMMNGLQSLDTWRSFFGHPENNASLLGILNAIQNIGSICGLPFAPYVSDIMGRRFAIFLGCIIMLVGTALQTAAMNIGMFIAARCLIGFGLSFAGIAAPVLITELAYPTHRAPLTSLYNSSWYLGAIIAAWTTFGTFRMHSNWGWRIPSLLQGLPSILQVLFIWFIPESPRWLISKGKEDQAIAIIAKYHCDGNTEDPLVAFEIDEIREGINQDKDQSGWKDLFSGIGNWRRLRIIVAIAFFSQWSGNGLVSYYLTLILTGIGITSTNIQTLINGILQLWNYFWAIVGALTVDRVGRRPLFLMSTAGMCVSFVCWTICSAIYSQSGTIFDPECIADGGTRWTCVALDANKASGNAVLAFIFLYYAFYDIAMSPLLVSYTVEILPFRIRSKGLMFMQLCVSASLVFNQYANPIALDALHWKYYIVFCVFLAFEFVYCYFFVLETRGPNGALPLEEIAELFDGPGYYGFQKRPAHEGHVSDLEHSGNYNHNDIKTGSDDHVERVASLH</sequence>